<dbReference type="PROSITE" id="PS50891">
    <property type="entry name" value="LOB"/>
    <property type="match status" value="1"/>
</dbReference>
<dbReference type="EMBL" id="JBBNAF010000004">
    <property type="protein sequence ID" value="KAK9152314.1"/>
    <property type="molecule type" value="Genomic_DNA"/>
</dbReference>
<dbReference type="Proteomes" id="UP001420932">
    <property type="component" value="Unassembled WGS sequence"/>
</dbReference>
<proteinExistence type="inferred from homology"/>
<feature type="domain" description="LOB" evidence="3">
    <location>
        <begin position="5"/>
        <end position="106"/>
    </location>
</feature>
<gene>
    <name evidence="4" type="ORF">Syun_010623</name>
</gene>
<dbReference type="PANTHER" id="PTHR31301">
    <property type="entry name" value="LOB DOMAIN-CONTAINING PROTEIN 4-RELATED"/>
    <property type="match status" value="1"/>
</dbReference>
<accession>A0AAP0KIL4</accession>
<comment type="caution">
    <text evidence="4">The sequence shown here is derived from an EMBL/GenBank/DDBJ whole genome shotgun (WGS) entry which is preliminary data.</text>
</comment>
<evidence type="ECO:0000259" key="3">
    <source>
        <dbReference type="PROSITE" id="PS50891"/>
    </source>
</evidence>
<comment type="similarity">
    <text evidence="1">Belongs to the LOB domain-containing protein family.</text>
</comment>
<dbReference type="Pfam" id="PF03195">
    <property type="entry name" value="LOB"/>
    <property type="match status" value="1"/>
</dbReference>
<dbReference type="InterPro" id="IPR004883">
    <property type="entry name" value="LOB"/>
</dbReference>
<dbReference type="PANTHER" id="PTHR31301:SF153">
    <property type="entry name" value="LOB DOMAIN-CONTAINING PROTEIN 26"/>
    <property type="match status" value="1"/>
</dbReference>
<evidence type="ECO:0000313" key="5">
    <source>
        <dbReference type="Proteomes" id="UP001420932"/>
    </source>
</evidence>
<sequence>MSNSTHCAACKYFRRRCPEDCILAPYFPSNNPQRFSCVHKIFGTSNITRMLEILPVHQRATAANCMYYEAERRVEDPVYGCVKIIERLEKEKNEMQRELAKTRSQLVFQCALNAQQQKQQHQQMIEAQVQQREQSWFATQQQKNNAGGAHVEKGEPSWLSASQEQEELERTQVDQVGQFNWLSENQEQEQMNVTVFYQGEPSSLFSSNAQEDSLGWSNMKPC</sequence>
<name>A0AAP0KIL4_9MAGN</name>
<evidence type="ECO:0000256" key="2">
    <source>
        <dbReference type="SAM" id="Coils"/>
    </source>
</evidence>
<reference evidence="4 5" key="1">
    <citation type="submission" date="2024-01" db="EMBL/GenBank/DDBJ databases">
        <title>Genome assemblies of Stephania.</title>
        <authorList>
            <person name="Yang L."/>
        </authorList>
    </citation>
    <scope>NUCLEOTIDE SEQUENCE [LARGE SCALE GENOMIC DNA]</scope>
    <source>
        <strain evidence="4">YNDBR</strain>
        <tissue evidence="4">Leaf</tissue>
    </source>
</reference>
<feature type="coiled-coil region" evidence="2">
    <location>
        <begin position="81"/>
        <end position="131"/>
    </location>
</feature>
<dbReference type="AlphaFoldDB" id="A0AAP0KIL4"/>
<evidence type="ECO:0000313" key="4">
    <source>
        <dbReference type="EMBL" id="KAK9152314.1"/>
    </source>
</evidence>
<evidence type="ECO:0000256" key="1">
    <source>
        <dbReference type="ARBA" id="ARBA00005474"/>
    </source>
</evidence>
<keyword evidence="5" id="KW-1185">Reference proteome</keyword>
<organism evidence="4 5">
    <name type="scientific">Stephania yunnanensis</name>
    <dbReference type="NCBI Taxonomy" id="152371"/>
    <lineage>
        <taxon>Eukaryota</taxon>
        <taxon>Viridiplantae</taxon>
        <taxon>Streptophyta</taxon>
        <taxon>Embryophyta</taxon>
        <taxon>Tracheophyta</taxon>
        <taxon>Spermatophyta</taxon>
        <taxon>Magnoliopsida</taxon>
        <taxon>Ranunculales</taxon>
        <taxon>Menispermaceae</taxon>
        <taxon>Menispermoideae</taxon>
        <taxon>Cissampelideae</taxon>
        <taxon>Stephania</taxon>
    </lineage>
</organism>
<protein>
    <recommendedName>
        <fullName evidence="3">LOB domain-containing protein</fullName>
    </recommendedName>
</protein>
<keyword evidence="2" id="KW-0175">Coiled coil</keyword>